<dbReference type="InterPro" id="IPR023232">
    <property type="entry name" value="Glyco_hydro_2_AS"/>
</dbReference>
<dbReference type="InterPro" id="IPR006102">
    <property type="entry name" value="Ig-like_GH2"/>
</dbReference>
<comment type="caution">
    <text evidence="9">The sequence shown here is derived from an EMBL/GenBank/DDBJ whole genome shotgun (WGS) entry which is preliminary data.</text>
</comment>
<dbReference type="GeneID" id="97987193"/>
<dbReference type="InterPro" id="IPR017853">
    <property type="entry name" value="GH"/>
</dbReference>
<protein>
    <submittedName>
        <fullName evidence="9">Glycoside hydrolase family 2 protein</fullName>
    </submittedName>
</protein>
<dbReference type="Proteomes" id="UP000260812">
    <property type="component" value="Unassembled WGS sequence"/>
</dbReference>
<feature type="domain" description="DUF4982" evidence="7">
    <location>
        <begin position="612"/>
        <end position="670"/>
    </location>
</feature>
<dbReference type="RefSeq" id="WP_117544426.1">
    <property type="nucleotide sequence ID" value="NZ_QVLV01000005.1"/>
</dbReference>
<evidence type="ECO:0000313" key="10">
    <source>
        <dbReference type="Proteomes" id="UP000260812"/>
    </source>
</evidence>
<dbReference type="Pfam" id="PF02837">
    <property type="entry name" value="Glyco_hydro_2_N"/>
    <property type="match status" value="1"/>
</dbReference>
<evidence type="ECO:0000259" key="6">
    <source>
        <dbReference type="Pfam" id="PF02837"/>
    </source>
</evidence>
<dbReference type="InterPro" id="IPR008979">
    <property type="entry name" value="Galactose-bd-like_sf"/>
</dbReference>
<keyword evidence="2 9" id="KW-0378">Hydrolase</keyword>
<dbReference type="InterPro" id="IPR006104">
    <property type="entry name" value="Glyco_hydro_2_N"/>
</dbReference>
<dbReference type="SUPFAM" id="SSF51445">
    <property type="entry name" value="(Trans)glycosidases"/>
    <property type="match status" value="1"/>
</dbReference>
<dbReference type="Gene3D" id="2.60.120.260">
    <property type="entry name" value="Galactose-binding domain-like"/>
    <property type="match status" value="1"/>
</dbReference>
<evidence type="ECO:0000259" key="4">
    <source>
        <dbReference type="Pfam" id="PF00703"/>
    </source>
</evidence>
<dbReference type="Pfam" id="PF00703">
    <property type="entry name" value="Glyco_hydro_2"/>
    <property type="match status" value="1"/>
</dbReference>
<organism evidence="9 10">
    <name type="scientific">Eisenbergiella massiliensis</name>
    <dbReference type="NCBI Taxonomy" id="1720294"/>
    <lineage>
        <taxon>Bacteria</taxon>
        <taxon>Bacillati</taxon>
        <taxon>Bacillota</taxon>
        <taxon>Clostridia</taxon>
        <taxon>Lachnospirales</taxon>
        <taxon>Lachnospiraceae</taxon>
        <taxon>Eisenbergiella</taxon>
    </lineage>
</organism>
<dbReference type="InterPro" id="IPR006101">
    <property type="entry name" value="Glyco_hydro_2"/>
</dbReference>
<feature type="domain" description="Glycosyl hydrolases family 2 sugar binding" evidence="6">
    <location>
        <begin position="54"/>
        <end position="149"/>
    </location>
</feature>
<keyword evidence="10" id="KW-1185">Reference proteome</keyword>
<dbReference type="EMBL" id="QVLV01000005">
    <property type="protein sequence ID" value="RGE61855.1"/>
    <property type="molecule type" value="Genomic_DNA"/>
</dbReference>
<gene>
    <name evidence="9" type="ORF">DXC51_09955</name>
</gene>
<sequence>MPRTDYKLMEGWEFTLDADGKKGYRPVTLPHDWAISAPFCRDMDQGEAQGFRDRFGIGWYRRSLRLEEKKEGYCYYLDFGGIFENSTIWVNEREAGGWKYGYSSFRLDITQFLKTGENSIVIRVDNTASPADRWYSGAGIYRTVKLLETEAAHLEEREIVVHTELEGDSAVVRVAAGVDARVRGSLSLAGVCGDAQNNRCPDAENMAEGILAEDIIAEGENGLLEFHVKNASLWSAEEPNLYTLTLSLMDGERAADTVSMRIGLRKIELLPGKGMFVNGEKVILKGVCLHQEAGSVGIAAKKEIWRERLLLLKEMGCNSIRAAHHTHSVEFLDLCDELGFYVYEECFDKWTGGLYGRYFETEWKKDVEAMVKRDRNRACIFIWGVGNEVENQGQPSMLAILKMLKDYVLTMDATRPVTYAMNPHFKRESNVELSQIKDIQKFVDEADDTEIYDVRERVERICRIGEIVDVISCNYQEQWYPMIHEAMPDKLILGTEIYQFFKGHPEQMQNFTNENPSLVPFAADYVIGGMIWTGIDYLGESMGYPAKGWSGAMIRTNLVKKPGFYLLKSYWNEEPMVHFSVMDYSLEDEGVKEHWDMPIYADHWHFPQFHKTVIPYMIASNCEEVALYLNGKRFFLPRPADCPNRMITGFLPYQPGCVKAVGYKNGEEVCCHVLKTPGPAVRLSFTREEIKAPAERGYEMLLTVRAEDEEGNPYFRESSRVRFQIEGDGEILSVDNGNLMTNEPYQADFIHMYHGCASVRIRLGGSAGRIVVSACAEGMYPGKTVLTVE</sequence>
<dbReference type="PANTHER" id="PTHR42732:SF1">
    <property type="entry name" value="BETA-MANNOSIDASE"/>
    <property type="match status" value="1"/>
</dbReference>
<evidence type="ECO:0000256" key="2">
    <source>
        <dbReference type="ARBA" id="ARBA00022801"/>
    </source>
</evidence>
<dbReference type="Pfam" id="PF16355">
    <property type="entry name" value="DUF4982"/>
    <property type="match status" value="1"/>
</dbReference>
<name>A0A3E3I760_9FIRM</name>
<dbReference type="GO" id="GO:0004553">
    <property type="term" value="F:hydrolase activity, hydrolyzing O-glycosyl compounds"/>
    <property type="evidence" value="ECO:0007669"/>
    <property type="project" value="InterPro"/>
</dbReference>
<dbReference type="PANTHER" id="PTHR42732">
    <property type="entry name" value="BETA-GALACTOSIDASE"/>
    <property type="match status" value="1"/>
</dbReference>
<dbReference type="Pfam" id="PF02836">
    <property type="entry name" value="Glyco_hydro_2_C"/>
    <property type="match status" value="1"/>
</dbReference>
<feature type="domain" description="Glycoside hydrolase family 2 catalytic" evidence="5">
    <location>
        <begin position="273"/>
        <end position="444"/>
    </location>
</feature>
<dbReference type="Pfam" id="PF18565">
    <property type="entry name" value="Glyco_hydro2_C5"/>
    <property type="match status" value="1"/>
</dbReference>
<evidence type="ECO:0000259" key="5">
    <source>
        <dbReference type="Pfam" id="PF02836"/>
    </source>
</evidence>
<dbReference type="InterPro" id="IPR013783">
    <property type="entry name" value="Ig-like_fold"/>
</dbReference>
<dbReference type="PROSITE" id="PS00608">
    <property type="entry name" value="GLYCOSYL_HYDROL_F2_2"/>
    <property type="match status" value="1"/>
</dbReference>
<feature type="domain" description="Glycoside hydrolase family 2" evidence="8">
    <location>
        <begin position="701"/>
        <end position="783"/>
    </location>
</feature>
<dbReference type="Gene3D" id="3.20.20.80">
    <property type="entry name" value="Glycosidases"/>
    <property type="match status" value="1"/>
</dbReference>
<dbReference type="Gene3D" id="2.60.40.10">
    <property type="entry name" value="Immunoglobulins"/>
    <property type="match status" value="3"/>
</dbReference>
<dbReference type="AlphaFoldDB" id="A0A3E3I760"/>
<accession>A0A3E3I760</accession>
<proteinExistence type="inferred from homology"/>
<comment type="similarity">
    <text evidence="1">Belongs to the glycosyl hydrolase 2 family.</text>
</comment>
<dbReference type="PRINTS" id="PR00132">
    <property type="entry name" value="GLHYDRLASE2"/>
</dbReference>
<keyword evidence="3" id="KW-0326">Glycosidase</keyword>
<dbReference type="InterPro" id="IPR036156">
    <property type="entry name" value="Beta-gal/glucu_dom_sf"/>
</dbReference>
<evidence type="ECO:0000256" key="3">
    <source>
        <dbReference type="ARBA" id="ARBA00023295"/>
    </source>
</evidence>
<evidence type="ECO:0000259" key="8">
    <source>
        <dbReference type="Pfam" id="PF18565"/>
    </source>
</evidence>
<reference evidence="9" key="1">
    <citation type="submission" date="2018-08" db="EMBL/GenBank/DDBJ databases">
        <title>A genome reference for cultivated species of the human gut microbiota.</title>
        <authorList>
            <person name="Zou Y."/>
            <person name="Xue W."/>
            <person name="Luo G."/>
        </authorList>
    </citation>
    <scope>NUCLEOTIDE SEQUENCE [LARGE SCALE GENOMIC DNA]</scope>
    <source>
        <strain evidence="9">TF05-5AC</strain>
    </source>
</reference>
<dbReference type="InterPro" id="IPR040605">
    <property type="entry name" value="Glyco_hydro2_dom5"/>
</dbReference>
<feature type="domain" description="Glycoside hydrolase family 2 immunoglobulin-like beta-sandwich" evidence="4">
    <location>
        <begin position="158"/>
        <end position="265"/>
    </location>
</feature>
<dbReference type="GO" id="GO:0005975">
    <property type="term" value="P:carbohydrate metabolic process"/>
    <property type="evidence" value="ECO:0007669"/>
    <property type="project" value="InterPro"/>
</dbReference>
<dbReference type="InterPro" id="IPR051913">
    <property type="entry name" value="GH2_Domain-Containing"/>
</dbReference>
<evidence type="ECO:0000259" key="7">
    <source>
        <dbReference type="Pfam" id="PF16355"/>
    </source>
</evidence>
<dbReference type="SUPFAM" id="SSF49303">
    <property type="entry name" value="beta-Galactosidase/glucuronidase domain"/>
    <property type="match status" value="1"/>
</dbReference>
<evidence type="ECO:0000256" key="1">
    <source>
        <dbReference type="ARBA" id="ARBA00007401"/>
    </source>
</evidence>
<dbReference type="InterPro" id="IPR032311">
    <property type="entry name" value="DUF4982"/>
</dbReference>
<dbReference type="SUPFAM" id="SSF49785">
    <property type="entry name" value="Galactose-binding domain-like"/>
    <property type="match status" value="1"/>
</dbReference>
<evidence type="ECO:0000313" key="9">
    <source>
        <dbReference type="EMBL" id="RGE61855.1"/>
    </source>
</evidence>
<dbReference type="InterPro" id="IPR006103">
    <property type="entry name" value="Glyco_hydro_2_cat"/>
</dbReference>